<evidence type="ECO:0000313" key="6">
    <source>
        <dbReference type="EMBL" id="EFO80517.1"/>
    </source>
</evidence>
<comment type="caution">
    <text evidence="6">The sequence shown here is derived from an EMBL/GenBank/DDBJ whole genome shotgun (WGS) entry which is preliminary data.</text>
</comment>
<protein>
    <recommendedName>
        <fullName evidence="5">Phosphoenolpyruvate guanylyltransferase</fullName>
        <shortName evidence="5">PEP guanylyltransferase</shortName>
        <ecNumber evidence="5">2.7.7.105</ecNumber>
    </recommendedName>
</protein>
<comment type="function">
    <text evidence="5">Guanylyltransferase that catalyzes the activation of phosphoenolpyruvate (PEP) as enolpyruvoyl-2-diphospho-5'-guanosine, via the condensation of PEP with GTP. It is involved in the biosynthesis of coenzyme F420, a hydride carrier cofactor.</text>
</comment>
<organism evidence="6 7">
    <name type="scientific">Oscillochloris trichoides DG-6</name>
    <dbReference type="NCBI Taxonomy" id="765420"/>
    <lineage>
        <taxon>Bacteria</taxon>
        <taxon>Bacillati</taxon>
        <taxon>Chloroflexota</taxon>
        <taxon>Chloroflexia</taxon>
        <taxon>Chloroflexales</taxon>
        <taxon>Chloroflexineae</taxon>
        <taxon>Oscillochloridaceae</taxon>
        <taxon>Oscillochloris</taxon>
    </lineage>
</organism>
<gene>
    <name evidence="5" type="primary">fbiD</name>
    <name evidence="6" type="ORF">OSCT_1608</name>
</gene>
<accession>E1IE57</accession>
<evidence type="ECO:0000256" key="4">
    <source>
        <dbReference type="ARBA" id="ARBA00023134"/>
    </source>
</evidence>
<dbReference type="SUPFAM" id="SSF53448">
    <property type="entry name" value="Nucleotide-diphospho-sugar transferases"/>
    <property type="match status" value="1"/>
</dbReference>
<dbReference type="UniPathway" id="UPA00071"/>
<evidence type="ECO:0000313" key="7">
    <source>
        <dbReference type="Proteomes" id="UP000054010"/>
    </source>
</evidence>
<keyword evidence="2 5" id="KW-0548">Nucleotidyltransferase</keyword>
<evidence type="ECO:0000256" key="1">
    <source>
        <dbReference type="ARBA" id="ARBA00022679"/>
    </source>
</evidence>
<dbReference type="InterPro" id="IPR002835">
    <property type="entry name" value="CofC"/>
</dbReference>
<dbReference type="PANTHER" id="PTHR40392">
    <property type="entry name" value="2-PHOSPHO-L-LACTATE GUANYLYLTRANSFERASE"/>
    <property type="match status" value="1"/>
</dbReference>
<evidence type="ECO:0000256" key="5">
    <source>
        <dbReference type="HAMAP-Rule" id="MF_02114"/>
    </source>
</evidence>
<dbReference type="AlphaFoldDB" id="E1IE57"/>
<name>E1IE57_9CHLR</name>
<keyword evidence="7" id="KW-1185">Reference proteome</keyword>
<dbReference type="Pfam" id="PF01983">
    <property type="entry name" value="CofC"/>
    <property type="match status" value="1"/>
</dbReference>
<proteinExistence type="inferred from homology"/>
<dbReference type="Proteomes" id="UP000054010">
    <property type="component" value="Unassembled WGS sequence"/>
</dbReference>
<comment type="pathway">
    <text evidence="5">Cofactor biosynthesis; coenzyme F420 biosynthesis.</text>
</comment>
<dbReference type="STRING" id="765420.OSCT_1608"/>
<comment type="similarity">
    <text evidence="5">Belongs to the CofC family.</text>
</comment>
<dbReference type="HOGENOM" id="CLU_076569_1_0_0"/>
<comment type="catalytic activity">
    <reaction evidence="5">
        <text>phosphoenolpyruvate + GTP + H(+) = enolpyruvoyl-2-diphospho-5'-guanosine + diphosphate</text>
        <dbReference type="Rhea" id="RHEA:30519"/>
        <dbReference type="ChEBI" id="CHEBI:15378"/>
        <dbReference type="ChEBI" id="CHEBI:33019"/>
        <dbReference type="ChEBI" id="CHEBI:37565"/>
        <dbReference type="ChEBI" id="CHEBI:58702"/>
        <dbReference type="ChEBI" id="CHEBI:143701"/>
        <dbReference type="EC" id="2.7.7.105"/>
    </reaction>
</comment>
<sequence>MICHAVIPLKPLARAKSRLSDLLTPEERQDLVRSMFLRVLGTLVALRSSLLAEVWVLTRDPEVQDLATLHGAPIIHDQAEDLNAALAQARATLEDRGAPAMLVLPADVPLLSAADVATMLELLAQTDVVLVPDRHGQGTNALALHLPCRLPFRFGSDSALQHQAAAAALGLRCTILTSPTLGLDVDDAASLAAYRGVGFGV</sequence>
<dbReference type="GO" id="GO:0052645">
    <property type="term" value="P:F420-0 metabolic process"/>
    <property type="evidence" value="ECO:0007669"/>
    <property type="project" value="UniProtKB-UniRule"/>
</dbReference>
<dbReference type="eggNOG" id="COG1920">
    <property type="taxonomic scope" value="Bacteria"/>
</dbReference>
<dbReference type="PANTHER" id="PTHR40392:SF1">
    <property type="entry name" value="2-PHOSPHO-L-LACTATE GUANYLYLTRANSFERASE"/>
    <property type="match status" value="1"/>
</dbReference>
<dbReference type="GO" id="GO:0043814">
    <property type="term" value="F:phospholactate guanylyltransferase activity"/>
    <property type="evidence" value="ECO:0007669"/>
    <property type="project" value="InterPro"/>
</dbReference>
<keyword evidence="3 5" id="KW-0547">Nucleotide-binding</keyword>
<keyword evidence="4 5" id="KW-0342">GTP-binding</keyword>
<dbReference type="NCBIfam" id="TIGR03552">
    <property type="entry name" value="F420_cofC"/>
    <property type="match status" value="1"/>
</dbReference>
<dbReference type="InterPro" id="IPR029044">
    <property type="entry name" value="Nucleotide-diphossugar_trans"/>
</dbReference>
<dbReference type="OrthoDB" id="9151145at2"/>
<keyword evidence="1 5" id="KW-0808">Transferase</keyword>
<evidence type="ECO:0000256" key="3">
    <source>
        <dbReference type="ARBA" id="ARBA00022741"/>
    </source>
</evidence>
<dbReference type="Gene3D" id="3.90.550.10">
    <property type="entry name" value="Spore Coat Polysaccharide Biosynthesis Protein SpsA, Chain A"/>
    <property type="match status" value="1"/>
</dbReference>
<dbReference type="HAMAP" id="MF_02114">
    <property type="entry name" value="CofC"/>
    <property type="match status" value="1"/>
</dbReference>
<dbReference type="EC" id="2.7.7.105" evidence="5"/>
<reference evidence="6 7" key="1">
    <citation type="journal article" date="2011" name="J. Bacteriol.">
        <title>Draft genome sequence of the anoxygenic filamentous phototrophic bacterium Oscillochloris trichoides subsp. DG-6.</title>
        <authorList>
            <person name="Kuznetsov B.B."/>
            <person name="Ivanovsky R.N."/>
            <person name="Keppen O.I."/>
            <person name="Sukhacheva M.V."/>
            <person name="Bumazhkin B.K."/>
            <person name="Patutina E.O."/>
            <person name="Beletsky A.V."/>
            <person name="Mardanov A.V."/>
            <person name="Baslerov R.V."/>
            <person name="Panteleeva A.N."/>
            <person name="Kolganova T.V."/>
            <person name="Ravin N.V."/>
            <person name="Skryabin K.G."/>
        </authorList>
    </citation>
    <scope>NUCLEOTIDE SEQUENCE [LARGE SCALE GENOMIC DNA]</scope>
    <source>
        <strain evidence="6 7">DG-6</strain>
    </source>
</reference>
<dbReference type="EMBL" id="ADVR01000051">
    <property type="protein sequence ID" value="EFO80517.1"/>
    <property type="molecule type" value="Genomic_DNA"/>
</dbReference>
<evidence type="ECO:0000256" key="2">
    <source>
        <dbReference type="ARBA" id="ARBA00022695"/>
    </source>
</evidence>
<dbReference type="GO" id="GO:0005525">
    <property type="term" value="F:GTP binding"/>
    <property type="evidence" value="ECO:0007669"/>
    <property type="project" value="UniProtKB-KW"/>
</dbReference>